<keyword evidence="1" id="KW-0812">Transmembrane</keyword>
<accession>A0A1F7WF40</accession>
<evidence type="ECO:0000313" key="2">
    <source>
        <dbReference type="EMBL" id="OGM01454.1"/>
    </source>
</evidence>
<organism evidence="2 3">
    <name type="scientific">Candidatus Wallbacteria bacterium GWC2_49_35</name>
    <dbReference type="NCBI Taxonomy" id="1817813"/>
    <lineage>
        <taxon>Bacteria</taxon>
        <taxon>Candidatus Walliibacteriota</taxon>
    </lineage>
</organism>
<dbReference type="EMBL" id="MGFH01000236">
    <property type="protein sequence ID" value="OGM01454.1"/>
    <property type="molecule type" value="Genomic_DNA"/>
</dbReference>
<keyword evidence="1" id="KW-1133">Transmembrane helix</keyword>
<evidence type="ECO:0008006" key="4">
    <source>
        <dbReference type="Google" id="ProtNLM"/>
    </source>
</evidence>
<evidence type="ECO:0000313" key="3">
    <source>
        <dbReference type="Proteomes" id="UP000178735"/>
    </source>
</evidence>
<keyword evidence="1" id="KW-0472">Membrane</keyword>
<feature type="transmembrane region" description="Helical" evidence="1">
    <location>
        <begin position="21"/>
        <end position="42"/>
    </location>
</feature>
<dbReference type="Proteomes" id="UP000178735">
    <property type="component" value="Unassembled WGS sequence"/>
</dbReference>
<reference evidence="2 3" key="1">
    <citation type="journal article" date="2016" name="Nat. Commun.">
        <title>Thousands of microbial genomes shed light on interconnected biogeochemical processes in an aquifer system.</title>
        <authorList>
            <person name="Anantharaman K."/>
            <person name="Brown C.T."/>
            <person name="Hug L.A."/>
            <person name="Sharon I."/>
            <person name="Castelle C.J."/>
            <person name="Probst A.J."/>
            <person name="Thomas B.C."/>
            <person name="Singh A."/>
            <person name="Wilkins M.J."/>
            <person name="Karaoz U."/>
            <person name="Brodie E.L."/>
            <person name="Williams K.H."/>
            <person name="Hubbard S.S."/>
            <person name="Banfield J.F."/>
        </authorList>
    </citation>
    <scope>NUCLEOTIDE SEQUENCE [LARGE SCALE GENOMIC DNA]</scope>
</reference>
<gene>
    <name evidence="2" type="ORF">A2008_12935</name>
</gene>
<proteinExistence type="predicted"/>
<evidence type="ECO:0000256" key="1">
    <source>
        <dbReference type="SAM" id="Phobius"/>
    </source>
</evidence>
<dbReference type="STRING" id="1817813.A2008_12935"/>
<name>A0A1F7WF40_9BACT</name>
<dbReference type="AlphaFoldDB" id="A0A1F7WF40"/>
<comment type="caution">
    <text evidence="2">The sequence shown here is derived from an EMBL/GenBank/DDBJ whole genome shotgun (WGS) entry which is preliminary data.</text>
</comment>
<sequence>MTDKRDKNNFYYMARIRAFTITEIMIAAAIMSLLLGVFYQLFIAGHKNFNAGVWMANLTQEINVGFRQFQEDIKNTSVLVSTVPENYYKTNVKPSATHNPAFDFYYNSKLLSAGGAVPGDKLMRFKMCRRPQKKDFETKLDNQPALIEEAEFSLNEKGELFYEKKAAEWDGDPKTVPTLNPSVDKLIHSRVIIHDVLSVRIVLQKNATKIEKGKMFGIEITVAPPKNQGRNVKPMTKTTQVVVNVEPNEAI</sequence>
<protein>
    <recommendedName>
        <fullName evidence="4">Type II secretion system protein J</fullName>
    </recommendedName>
</protein>